<reference evidence="2 3" key="1">
    <citation type="submission" date="2019-01" db="EMBL/GenBank/DDBJ databases">
        <authorList>
            <person name="Sayadi A."/>
        </authorList>
    </citation>
    <scope>NUCLEOTIDE SEQUENCE [LARGE SCALE GENOMIC DNA]</scope>
</reference>
<dbReference type="Proteomes" id="UP000410492">
    <property type="component" value="Unassembled WGS sequence"/>
</dbReference>
<gene>
    <name evidence="2" type="ORF">CALMAC_LOCUS19799</name>
</gene>
<feature type="compositionally biased region" description="Basic and acidic residues" evidence="1">
    <location>
        <begin position="520"/>
        <end position="529"/>
    </location>
</feature>
<organism evidence="2 3">
    <name type="scientific">Callosobruchus maculatus</name>
    <name type="common">Southern cowpea weevil</name>
    <name type="synonym">Pulse bruchid</name>
    <dbReference type="NCBI Taxonomy" id="64391"/>
    <lineage>
        <taxon>Eukaryota</taxon>
        <taxon>Metazoa</taxon>
        <taxon>Ecdysozoa</taxon>
        <taxon>Arthropoda</taxon>
        <taxon>Hexapoda</taxon>
        <taxon>Insecta</taxon>
        <taxon>Pterygota</taxon>
        <taxon>Neoptera</taxon>
        <taxon>Endopterygota</taxon>
        <taxon>Coleoptera</taxon>
        <taxon>Polyphaga</taxon>
        <taxon>Cucujiformia</taxon>
        <taxon>Chrysomeloidea</taxon>
        <taxon>Chrysomelidae</taxon>
        <taxon>Bruchinae</taxon>
        <taxon>Bruchini</taxon>
        <taxon>Callosobruchus</taxon>
    </lineage>
</organism>
<feature type="region of interest" description="Disordered" evidence="1">
    <location>
        <begin position="241"/>
        <end position="292"/>
    </location>
</feature>
<keyword evidence="3" id="KW-1185">Reference proteome</keyword>
<dbReference type="AlphaFoldDB" id="A0A653DRY1"/>
<proteinExistence type="predicted"/>
<feature type="compositionally biased region" description="Basic residues" evidence="1">
    <location>
        <begin position="650"/>
        <end position="661"/>
    </location>
</feature>
<evidence type="ECO:0000256" key="1">
    <source>
        <dbReference type="SAM" id="MobiDB-lite"/>
    </source>
</evidence>
<dbReference type="EMBL" id="CAACVG010014128">
    <property type="protein sequence ID" value="VEN62782.1"/>
    <property type="molecule type" value="Genomic_DNA"/>
</dbReference>
<feature type="region of interest" description="Disordered" evidence="1">
    <location>
        <begin position="33"/>
        <end position="63"/>
    </location>
</feature>
<sequence>MIPEALGEDEKQMGRFLVEDTRRIIHVMQPNGEYKTYRPLPPPPGYSYRHPSGILQPYGEPNSYSYQPRPCPYEYANPQRNYINKEFSHPGYQHSVPQLSPSSPPLPIPLPVVPHPPIYKNPPLHHLFPTAPSSGEVTAESDAKSEQAINLDQLATTAKGNDQKGATKVDGPYRVQLDLGEQLDKVKADATAEVILKPQGNHQDIIHPGLQIPIPLPHPAIHPMDNDEKDASEVLKQLEELLNPTGPTGNSKLEKSEDPTSEVMKQLGDLLKDDGPQIIPPTGGETAVISNPEKSDDLTSEILKQLGGLLKGKGLQVSSLAGSEKPEKPEDPSSDILKQLGDLLTEEGPQQATALVEGETTGTSNPEKCDNLNASIMKQLEDLLKQELPLQNTSVVDANLKPENSDDPTDGILKQLEDLLRDGIGQQNASLVESGTLNGDVSSVEVTTQTLDANNVSGKNPEKDYTGIINAIMATDNIADLVNNPLITADALKEIAQLLNIQQGNQDSIDPVLASEQEDPNLRAKENTHSKTSSLDSLKDNYTEVLSAIIETDRVEDLVNNPNISTDVLKEIADILESEQGALVTEGNLLNAPLATQETSPVGQLVQEGSIGLFPIGIETESGEVLPMSAFNNSLPLASNGKVSTGSTKAPKRSSKRRSKTLRREDDGKELYFLGSTNKIIRIPENLVEKPLLMISNENILAAKLLNGTLERILSATAKNA</sequence>
<feature type="region of interest" description="Disordered" evidence="1">
    <location>
        <begin position="516"/>
        <end position="536"/>
    </location>
</feature>
<accession>A0A653DRY1</accession>
<name>A0A653DRY1_CALMS</name>
<protein>
    <submittedName>
        <fullName evidence="2">Uncharacterized protein</fullName>
    </submittedName>
</protein>
<evidence type="ECO:0000313" key="3">
    <source>
        <dbReference type="Proteomes" id="UP000410492"/>
    </source>
</evidence>
<evidence type="ECO:0000313" key="2">
    <source>
        <dbReference type="EMBL" id="VEN62782.1"/>
    </source>
</evidence>
<dbReference type="OrthoDB" id="6784104at2759"/>
<feature type="region of interest" description="Disordered" evidence="1">
    <location>
        <begin position="640"/>
        <end position="663"/>
    </location>
</feature>